<organism evidence="1">
    <name type="scientific">marine sediment metagenome</name>
    <dbReference type="NCBI Taxonomy" id="412755"/>
    <lineage>
        <taxon>unclassified sequences</taxon>
        <taxon>metagenomes</taxon>
        <taxon>ecological metagenomes</taxon>
    </lineage>
</organism>
<gene>
    <name evidence="1" type="ORF">LCGC14_2953660</name>
</gene>
<evidence type="ECO:0000313" key="1">
    <source>
        <dbReference type="EMBL" id="KKK67478.1"/>
    </source>
</evidence>
<dbReference type="EMBL" id="LAZR01059590">
    <property type="protein sequence ID" value="KKK67478.1"/>
    <property type="molecule type" value="Genomic_DNA"/>
</dbReference>
<name>A0A0F8XF44_9ZZZZ</name>
<sequence length="92" mass="10883">MSEHKCMYRDQWESVNKSRSHWVLVAEKMETEVERLEVLLRDILERDKYRSDARRESCEVKNANARERKAFMAGLSVAFPVTDHETEESHNG</sequence>
<comment type="caution">
    <text evidence="1">The sequence shown here is derived from an EMBL/GenBank/DDBJ whole genome shotgun (WGS) entry which is preliminary data.</text>
</comment>
<protein>
    <submittedName>
        <fullName evidence="1">Uncharacterized protein</fullName>
    </submittedName>
</protein>
<proteinExistence type="predicted"/>
<dbReference type="AlphaFoldDB" id="A0A0F8XF44"/>
<accession>A0A0F8XF44</accession>
<reference evidence="1" key="1">
    <citation type="journal article" date="2015" name="Nature">
        <title>Complex archaea that bridge the gap between prokaryotes and eukaryotes.</title>
        <authorList>
            <person name="Spang A."/>
            <person name="Saw J.H."/>
            <person name="Jorgensen S.L."/>
            <person name="Zaremba-Niedzwiedzka K."/>
            <person name="Martijn J."/>
            <person name="Lind A.E."/>
            <person name="van Eijk R."/>
            <person name="Schleper C."/>
            <person name="Guy L."/>
            <person name="Ettema T.J."/>
        </authorList>
    </citation>
    <scope>NUCLEOTIDE SEQUENCE</scope>
</reference>